<dbReference type="Pfam" id="PF12146">
    <property type="entry name" value="Hydrolase_4"/>
    <property type="match status" value="1"/>
</dbReference>
<protein>
    <submittedName>
        <fullName evidence="3">Serine aminopeptidase domain-containing protein</fullName>
    </submittedName>
</protein>
<proteinExistence type="predicted"/>
<keyword evidence="1" id="KW-0732">Signal</keyword>
<dbReference type="Proteomes" id="UP001597510">
    <property type="component" value="Unassembled WGS sequence"/>
</dbReference>
<evidence type="ECO:0000313" key="3">
    <source>
        <dbReference type="EMBL" id="MFD2520967.1"/>
    </source>
</evidence>
<dbReference type="InterPro" id="IPR022742">
    <property type="entry name" value="Hydrolase_4"/>
</dbReference>
<keyword evidence="3" id="KW-0645">Protease</keyword>
<reference evidence="4" key="1">
    <citation type="journal article" date="2019" name="Int. J. Syst. Evol. Microbiol.">
        <title>The Global Catalogue of Microorganisms (GCM) 10K type strain sequencing project: providing services to taxonomists for standard genome sequencing and annotation.</title>
        <authorList>
            <consortium name="The Broad Institute Genomics Platform"/>
            <consortium name="The Broad Institute Genome Sequencing Center for Infectious Disease"/>
            <person name="Wu L."/>
            <person name="Ma J."/>
        </authorList>
    </citation>
    <scope>NUCLEOTIDE SEQUENCE [LARGE SCALE GENOMIC DNA]</scope>
    <source>
        <strain evidence="4">KCTC 52344</strain>
    </source>
</reference>
<dbReference type="InterPro" id="IPR029058">
    <property type="entry name" value="AB_hydrolase_fold"/>
</dbReference>
<keyword evidence="3" id="KW-0378">Hydrolase</keyword>
<keyword evidence="4" id="KW-1185">Reference proteome</keyword>
<evidence type="ECO:0000256" key="1">
    <source>
        <dbReference type="SAM" id="SignalP"/>
    </source>
</evidence>
<organism evidence="3 4">
    <name type="scientific">Emticicia soli</name>
    <dbReference type="NCBI Taxonomy" id="2027878"/>
    <lineage>
        <taxon>Bacteria</taxon>
        <taxon>Pseudomonadati</taxon>
        <taxon>Bacteroidota</taxon>
        <taxon>Cytophagia</taxon>
        <taxon>Cytophagales</taxon>
        <taxon>Leadbetterellaceae</taxon>
        <taxon>Emticicia</taxon>
    </lineage>
</organism>
<feature type="chain" id="PRO_5047502611" evidence="1">
    <location>
        <begin position="29"/>
        <end position="256"/>
    </location>
</feature>
<dbReference type="SUPFAM" id="SSF53474">
    <property type="entry name" value="alpha/beta-Hydrolases"/>
    <property type="match status" value="1"/>
</dbReference>
<name>A0ABW5J6H2_9BACT</name>
<evidence type="ECO:0000313" key="4">
    <source>
        <dbReference type="Proteomes" id="UP001597510"/>
    </source>
</evidence>
<keyword evidence="3" id="KW-0031">Aminopeptidase</keyword>
<evidence type="ECO:0000259" key="2">
    <source>
        <dbReference type="Pfam" id="PF12146"/>
    </source>
</evidence>
<feature type="domain" description="Serine aminopeptidase S33" evidence="2">
    <location>
        <begin position="64"/>
        <end position="178"/>
    </location>
</feature>
<accession>A0ABW5J6H2</accession>
<dbReference type="GO" id="GO:0004177">
    <property type="term" value="F:aminopeptidase activity"/>
    <property type="evidence" value="ECO:0007669"/>
    <property type="project" value="UniProtKB-KW"/>
</dbReference>
<comment type="caution">
    <text evidence="3">The sequence shown here is derived from an EMBL/GenBank/DDBJ whole genome shotgun (WGS) entry which is preliminary data.</text>
</comment>
<dbReference type="EMBL" id="JBHULC010000008">
    <property type="protein sequence ID" value="MFD2520967.1"/>
    <property type="molecule type" value="Genomic_DNA"/>
</dbReference>
<gene>
    <name evidence="3" type="ORF">ACFSR2_08740</name>
</gene>
<feature type="signal peptide" evidence="1">
    <location>
        <begin position="1"/>
        <end position="28"/>
    </location>
</feature>
<dbReference type="Gene3D" id="3.40.50.1820">
    <property type="entry name" value="alpha/beta hydrolase"/>
    <property type="match status" value="1"/>
</dbReference>
<dbReference type="RefSeq" id="WP_340235032.1">
    <property type="nucleotide sequence ID" value="NZ_JBBEWC010000003.1"/>
</dbReference>
<sequence>MKTTRNSQILSLLFAFICLFNSQTKVLAQSGVKLDSVRWLDKSRNRVIPVAFYTPETNKKIKSQPLVIFSHGYDANVGRANLEYSYINENLAANGYFVASIQHELPTDSLLPMTGKPQIVRRSNWERGVANILFVLNEIKKTHPSLDYKHVILIGHSNGGDMTALFGQKYPGLVSKIITLDNRRVALPRTKRPLVYSLRSSDQPADEDVLPTEEEQKKLGITVIKLPDTIHNHMDNDANERQRKEINDYIMKFLGK</sequence>